<evidence type="ECO:0000256" key="1">
    <source>
        <dbReference type="ARBA" id="ARBA00004123"/>
    </source>
</evidence>
<dbReference type="InterPro" id="IPR047088">
    <property type="entry name" value="ORC5_C"/>
</dbReference>
<sequence>MISRAKPGYEHVSAQLSTLLATYSLPFVYIYDSESPRTTSECVRSILEETAERSPRLRYAFANGMACFTPRLFYDTVINALARHTPSWEEGCENWAGPSGEGQRWNESIDTFLHGLRVAATEAEPRSPTNGKGKGKARASANGDGETEACRLVLVIERPERLKDNIPDLLVPLTRLAELSRVDVITILVSDVRWEDIRPPLGASPEPFYIDVPTLSRQAIIDTLASYFPPDESSLANSDVDPDAYDPVFQPLYTHFVTTVYDTCGLFTHDPHELAYVAAACWPGFVQPVLDEHKRLLREYVANGGEGAGGVGPPELTSPTENTRLRLIRLFTPSLTEALETLYPRLSNATDWARAHAPPPDLLSIPPPEAPQALRTATASSADGADYRGADSLPRMAKFVLAAAFLASTNPPKSDVRMFGRGPDDRRRRRRKGGGSRKGRPGTATKIPQRLLGPLSFGLDRLLAILGVLLEENDTETRPPAPQYAVPGEYTDVEISRVAIFAQVMELASMRLLLRISPPDRIDSPPTFKCGISYDLALRLAKDVGIPLNSLMWEGI</sequence>
<feature type="compositionally biased region" description="Basic and acidic residues" evidence="4">
    <location>
        <begin position="414"/>
        <end position="426"/>
    </location>
</feature>
<dbReference type="GO" id="GO:0006270">
    <property type="term" value="P:DNA replication initiation"/>
    <property type="evidence" value="ECO:0007669"/>
    <property type="project" value="TreeGrafter"/>
</dbReference>
<protein>
    <recommendedName>
        <fullName evidence="9">Origin recognition complex subunit 5</fullName>
    </recommendedName>
</protein>
<accession>A0A165KV46</accession>
<keyword evidence="2" id="KW-0235">DNA replication</keyword>
<dbReference type="Pfam" id="PF21639">
    <property type="entry name" value="ORC5_lid"/>
    <property type="match status" value="1"/>
</dbReference>
<dbReference type="GO" id="GO:0003688">
    <property type="term" value="F:DNA replication origin binding"/>
    <property type="evidence" value="ECO:0007669"/>
    <property type="project" value="TreeGrafter"/>
</dbReference>
<dbReference type="InterPro" id="IPR048866">
    <property type="entry name" value="ORC5_lid"/>
</dbReference>
<dbReference type="STRING" id="1314783.A0A165KV46"/>
<comment type="subcellular location">
    <subcellularLocation>
        <location evidence="1">Nucleus</location>
    </subcellularLocation>
</comment>
<keyword evidence="3" id="KW-0539">Nucleus</keyword>
<dbReference type="Proteomes" id="UP000076727">
    <property type="component" value="Unassembled WGS sequence"/>
</dbReference>
<feature type="region of interest" description="Disordered" evidence="4">
    <location>
        <begin position="357"/>
        <end position="386"/>
    </location>
</feature>
<feature type="region of interest" description="Disordered" evidence="4">
    <location>
        <begin position="412"/>
        <end position="448"/>
    </location>
</feature>
<reference evidence="7 8" key="1">
    <citation type="journal article" date="2016" name="Mol. Biol. Evol.">
        <title>Comparative Genomics of Early-Diverging Mushroom-Forming Fungi Provides Insights into the Origins of Lignocellulose Decay Capabilities.</title>
        <authorList>
            <person name="Nagy L.G."/>
            <person name="Riley R."/>
            <person name="Tritt A."/>
            <person name="Adam C."/>
            <person name="Daum C."/>
            <person name="Floudas D."/>
            <person name="Sun H."/>
            <person name="Yadav J.S."/>
            <person name="Pangilinan J."/>
            <person name="Larsson K.H."/>
            <person name="Matsuura K."/>
            <person name="Barry K."/>
            <person name="Labutti K."/>
            <person name="Kuo R."/>
            <person name="Ohm R.A."/>
            <person name="Bhattacharya S.S."/>
            <person name="Shirouzu T."/>
            <person name="Yoshinaga Y."/>
            <person name="Martin F.M."/>
            <person name="Grigoriev I.V."/>
            <person name="Hibbett D.S."/>
        </authorList>
    </citation>
    <scope>NUCLEOTIDE SEQUENCE [LARGE SCALE GENOMIC DNA]</scope>
    <source>
        <strain evidence="7 8">L-15889</strain>
    </source>
</reference>
<dbReference type="InterPro" id="IPR020796">
    <property type="entry name" value="ORC5"/>
</dbReference>
<gene>
    <name evidence="7" type="ORF">DAEQUDRAFT_104180</name>
</gene>
<dbReference type="PANTHER" id="PTHR12705:SF0">
    <property type="entry name" value="ORIGIN RECOGNITION COMPLEX SUBUNIT 5"/>
    <property type="match status" value="1"/>
</dbReference>
<feature type="compositionally biased region" description="Basic residues" evidence="4">
    <location>
        <begin position="427"/>
        <end position="440"/>
    </location>
</feature>
<dbReference type="Pfam" id="PF14630">
    <property type="entry name" value="ORC5_C"/>
    <property type="match status" value="1"/>
</dbReference>
<keyword evidence="8" id="KW-1185">Reference proteome</keyword>
<evidence type="ECO:0000256" key="2">
    <source>
        <dbReference type="ARBA" id="ARBA00022705"/>
    </source>
</evidence>
<dbReference type="AlphaFoldDB" id="A0A165KV46"/>
<evidence type="ECO:0000259" key="5">
    <source>
        <dbReference type="Pfam" id="PF14630"/>
    </source>
</evidence>
<dbReference type="EMBL" id="KV429169">
    <property type="protein sequence ID" value="KZT63620.1"/>
    <property type="molecule type" value="Genomic_DNA"/>
</dbReference>
<dbReference type="GO" id="GO:0005664">
    <property type="term" value="C:nuclear origin of replication recognition complex"/>
    <property type="evidence" value="ECO:0007669"/>
    <property type="project" value="TreeGrafter"/>
</dbReference>
<feature type="compositionally biased region" description="Pro residues" evidence="4">
    <location>
        <begin position="357"/>
        <end position="370"/>
    </location>
</feature>
<evidence type="ECO:0000259" key="6">
    <source>
        <dbReference type="Pfam" id="PF21639"/>
    </source>
</evidence>
<evidence type="ECO:0008006" key="9">
    <source>
        <dbReference type="Google" id="ProtNLM"/>
    </source>
</evidence>
<feature type="region of interest" description="Disordered" evidence="4">
    <location>
        <begin position="120"/>
        <end position="143"/>
    </location>
</feature>
<feature type="domain" description="ORC5 lid" evidence="6">
    <location>
        <begin position="253"/>
        <end position="294"/>
    </location>
</feature>
<evidence type="ECO:0000256" key="3">
    <source>
        <dbReference type="ARBA" id="ARBA00023242"/>
    </source>
</evidence>
<evidence type="ECO:0000313" key="7">
    <source>
        <dbReference type="EMBL" id="KZT63620.1"/>
    </source>
</evidence>
<dbReference type="OrthoDB" id="365981at2759"/>
<feature type="domain" description="Origin recognition complex subunit 5 C-terminal" evidence="5">
    <location>
        <begin position="393"/>
        <end position="550"/>
    </location>
</feature>
<dbReference type="PANTHER" id="PTHR12705">
    <property type="entry name" value="ORIGIN RECOGNITION COMPLEX SUBUNIT 5"/>
    <property type="match status" value="1"/>
</dbReference>
<name>A0A165KV46_9APHY</name>
<proteinExistence type="predicted"/>
<evidence type="ECO:0000256" key="4">
    <source>
        <dbReference type="SAM" id="MobiDB-lite"/>
    </source>
</evidence>
<evidence type="ECO:0000313" key="8">
    <source>
        <dbReference type="Proteomes" id="UP000076727"/>
    </source>
</evidence>
<organism evidence="7 8">
    <name type="scientific">Daedalea quercina L-15889</name>
    <dbReference type="NCBI Taxonomy" id="1314783"/>
    <lineage>
        <taxon>Eukaryota</taxon>
        <taxon>Fungi</taxon>
        <taxon>Dikarya</taxon>
        <taxon>Basidiomycota</taxon>
        <taxon>Agaricomycotina</taxon>
        <taxon>Agaricomycetes</taxon>
        <taxon>Polyporales</taxon>
        <taxon>Fomitopsis</taxon>
    </lineage>
</organism>